<name>A0A6A2WXT3_HIBSY</name>
<dbReference type="InterPro" id="IPR044159">
    <property type="entry name" value="IQM"/>
</dbReference>
<evidence type="ECO:0000313" key="7">
    <source>
        <dbReference type="Proteomes" id="UP000436088"/>
    </source>
</evidence>
<comment type="subcellular location">
    <subcellularLocation>
        <location evidence="2">Cytoplasm</location>
    </subcellularLocation>
    <subcellularLocation>
        <location evidence="1">Nucleus</location>
    </subcellularLocation>
</comment>
<dbReference type="Proteomes" id="UP000436088">
    <property type="component" value="Unassembled WGS sequence"/>
</dbReference>
<gene>
    <name evidence="6" type="ORF">F3Y22_tig00116954pilonHSYRG00178</name>
</gene>
<dbReference type="AlphaFoldDB" id="A0A6A2WXT3"/>
<dbReference type="GO" id="GO:0005634">
    <property type="term" value="C:nucleus"/>
    <property type="evidence" value="ECO:0007669"/>
    <property type="project" value="UniProtKB-SubCell"/>
</dbReference>
<protein>
    <submittedName>
        <fullName evidence="6">TBP-associated factor 7 isoform 1</fullName>
    </submittedName>
</protein>
<dbReference type="GO" id="GO:0005737">
    <property type="term" value="C:cytoplasm"/>
    <property type="evidence" value="ECO:0007669"/>
    <property type="project" value="UniProtKB-SubCell"/>
</dbReference>
<feature type="compositionally biased region" description="Basic and acidic residues" evidence="5">
    <location>
        <begin position="450"/>
        <end position="470"/>
    </location>
</feature>
<keyword evidence="7" id="KW-1185">Reference proteome</keyword>
<evidence type="ECO:0000256" key="3">
    <source>
        <dbReference type="ARBA" id="ARBA00022490"/>
    </source>
</evidence>
<keyword evidence="4" id="KW-0539">Nucleus</keyword>
<sequence>MGVGFSWPFDKCSSTEMDNDSLESITVKSITFGDEGIKTPLRSISFKISVSEPTILKSLGSGKMILEGSVSFKGRDLDKPEGLKSKAMEIQSPDFPPESPRKSQIPDSNNPQMEAAIRLQKVYKSFRSLLSRAGMLHEWKLLDFAELKRSSISFFDMDKHETAISRWSRARTRAAKVGKGLLKNDKARKLALQHWLEAIDPRHRYGHNLHFYYNQWLHSQCQEPFFYWKCPRSKLQHQCIKYLGPMERKPYEIVVEDGKLVYKQTGELLQTTGENSDSKWIFVLSTSKVLYVGMKKKGTFQHSSFLAGGATIAAGRLVVENGVLKAVWPHSGHYRPTEENSTLHLVSKGERCQSNNVKAVWPHSGHYRPTEENFNDFISFLKENDVNLTNVKMAPVGEEESFHRTSNHLRCNSSSEGSLEAEEIRVKDSTKNLVDSMEGETSAAPEDATASDKDSNPMARDEKIDENDHNVEAIAEESILQRISSKKGMKSYQLGKQLSCKWTTGAGPRIGCVRDFPSELQFRALEQVNLSPRSNGYTKSHFSPRYASSLNPKLSEPAAAMSEEMRTQSLPIRMKENLYDLLIENIMDPAHVPYAHYGLMRTRKTTGKKFLMHFKMWNSCTKNLYISVHSEVDREGGRPLEMRVKKLDINGFTGKQDLGSSIFFAPCIFYAFADADTDSEVDQGNGSATSSEIQRRDVSHWTKPDSDLYLLHVEERKIMEIGVTNWQKACFVPTKSDALVVGFRRWFNKYAVGKVDWKGKFSGALPPSPPREQLMDR</sequence>
<organism evidence="6 7">
    <name type="scientific">Hibiscus syriacus</name>
    <name type="common">Rose of Sharon</name>
    <dbReference type="NCBI Taxonomy" id="106335"/>
    <lineage>
        <taxon>Eukaryota</taxon>
        <taxon>Viridiplantae</taxon>
        <taxon>Streptophyta</taxon>
        <taxon>Embryophyta</taxon>
        <taxon>Tracheophyta</taxon>
        <taxon>Spermatophyta</taxon>
        <taxon>Magnoliopsida</taxon>
        <taxon>eudicotyledons</taxon>
        <taxon>Gunneridae</taxon>
        <taxon>Pentapetalae</taxon>
        <taxon>rosids</taxon>
        <taxon>malvids</taxon>
        <taxon>Malvales</taxon>
        <taxon>Malvaceae</taxon>
        <taxon>Malvoideae</taxon>
        <taxon>Hibiscus</taxon>
    </lineage>
</organism>
<evidence type="ECO:0000256" key="5">
    <source>
        <dbReference type="SAM" id="MobiDB-lite"/>
    </source>
</evidence>
<dbReference type="PANTHER" id="PTHR31250:SF14">
    <property type="entry name" value="IQ DOMAIN-CONTAINING PROTEIN IQM2"/>
    <property type="match status" value="1"/>
</dbReference>
<evidence type="ECO:0000256" key="1">
    <source>
        <dbReference type="ARBA" id="ARBA00004123"/>
    </source>
</evidence>
<evidence type="ECO:0000256" key="2">
    <source>
        <dbReference type="ARBA" id="ARBA00004496"/>
    </source>
</evidence>
<proteinExistence type="predicted"/>
<feature type="region of interest" description="Disordered" evidence="5">
    <location>
        <begin position="398"/>
        <end position="470"/>
    </location>
</feature>
<evidence type="ECO:0000256" key="4">
    <source>
        <dbReference type="ARBA" id="ARBA00023242"/>
    </source>
</evidence>
<keyword evidence="3" id="KW-0963">Cytoplasm</keyword>
<dbReference type="PANTHER" id="PTHR31250">
    <property type="entry name" value="IQ DOMAIN-CONTAINING PROTEIN IQM3"/>
    <property type="match status" value="1"/>
</dbReference>
<comment type="caution">
    <text evidence="6">The sequence shown here is derived from an EMBL/GenBank/DDBJ whole genome shotgun (WGS) entry which is preliminary data.</text>
</comment>
<reference evidence="6" key="1">
    <citation type="submission" date="2019-09" db="EMBL/GenBank/DDBJ databases">
        <title>Draft genome information of white flower Hibiscus syriacus.</title>
        <authorList>
            <person name="Kim Y.-M."/>
        </authorList>
    </citation>
    <scope>NUCLEOTIDE SEQUENCE [LARGE SCALE GENOMIC DNA]</scope>
    <source>
        <strain evidence="6">YM2019G1</strain>
    </source>
</reference>
<feature type="compositionally biased region" description="Polar residues" evidence="5">
    <location>
        <begin position="408"/>
        <end position="417"/>
    </location>
</feature>
<dbReference type="EMBL" id="VEPZ02001732">
    <property type="protein sequence ID" value="KAE8660330.1"/>
    <property type="molecule type" value="Genomic_DNA"/>
</dbReference>
<accession>A0A6A2WXT3</accession>
<evidence type="ECO:0000313" key="6">
    <source>
        <dbReference type="EMBL" id="KAE8660330.1"/>
    </source>
</evidence>
<feature type="region of interest" description="Disordered" evidence="5">
    <location>
        <begin position="87"/>
        <end position="109"/>
    </location>
</feature>